<sequence length="131" mass="14219">MDATKLAADANKVQLRLATASKVAGVVGNVINVAQIALEIEKHERGKITGTELVINLTKIGVPMAIGLVSLEGSVLATTTTTGYELIYKVYDNAMTLGDKVEAIKHMNRMNRMDDPVEIQDYMDAHGLDYN</sequence>
<proteinExistence type="predicted"/>
<comment type="caution">
    <text evidence="1">The sequence shown here is derived from an EMBL/GenBank/DDBJ whole genome shotgun (WGS) entry which is preliminary data.</text>
</comment>
<organism evidence="1 2">
    <name type="scientific">Aliikangiella maris</name>
    <dbReference type="NCBI Taxonomy" id="3162458"/>
    <lineage>
        <taxon>Bacteria</taxon>
        <taxon>Pseudomonadati</taxon>
        <taxon>Pseudomonadota</taxon>
        <taxon>Gammaproteobacteria</taxon>
        <taxon>Oceanospirillales</taxon>
        <taxon>Pleioneaceae</taxon>
        <taxon>Aliikangiella</taxon>
    </lineage>
</organism>
<dbReference type="Proteomes" id="UP001548189">
    <property type="component" value="Unassembled WGS sequence"/>
</dbReference>
<reference evidence="1 2" key="1">
    <citation type="submission" date="2024-06" db="EMBL/GenBank/DDBJ databases">
        <authorList>
            <person name="Li F."/>
        </authorList>
    </citation>
    <scope>NUCLEOTIDE SEQUENCE [LARGE SCALE GENOMIC DNA]</scope>
    <source>
        <strain evidence="1 2">GXAS 311</strain>
    </source>
</reference>
<dbReference type="EMBL" id="JBEVCJ010000076">
    <property type="protein sequence ID" value="MET1257483.1"/>
    <property type="molecule type" value="Genomic_DNA"/>
</dbReference>
<evidence type="ECO:0000313" key="1">
    <source>
        <dbReference type="EMBL" id="MET1257483.1"/>
    </source>
</evidence>
<keyword evidence="2" id="KW-1185">Reference proteome</keyword>
<evidence type="ECO:0000313" key="2">
    <source>
        <dbReference type="Proteomes" id="UP001548189"/>
    </source>
</evidence>
<name>A0ABV2C078_9GAMM</name>
<gene>
    <name evidence="1" type="ORF">ABVT43_20295</name>
</gene>
<protein>
    <submittedName>
        <fullName evidence="1">Uncharacterized protein</fullName>
    </submittedName>
</protein>
<accession>A0ABV2C078</accession>